<dbReference type="InterPro" id="IPR002938">
    <property type="entry name" value="FAD-bd"/>
</dbReference>
<dbReference type="EMBL" id="MU004290">
    <property type="protein sequence ID" value="KAF2662165.1"/>
    <property type="molecule type" value="Genomic_DNA"/>
</dbReference>
<dbReference type="Gene3D" id="3.50.50.60">
    <property type="entry name" value="FAD/NAD(P)-binding domain"/>
    <property type="match status" value="1"/>
</dbReference>
<sequence>MAHQPLIFPLFASAGLMPELSQLGSFSSGLCFRSSVKHGSRLIAGKKFKQGEKSQLLLPQCKFQDLLMRKVGGSGKGEVRLGWRVLGFTESEMAEAEDEDGTWTGARVAVDIEDAQGNKEKIDAVYLIGADGAHSTVRKQLGVEFVGDTLDAQLVATDLRFDFHAHGFWDANFVMDPVDYGLIGRIDEAEPPLWRVSYGVPLGTSEDEIVAGVHEKLGRMLPYGGRDGKGEGEIQYEVQRIAPYKAQQRAAETFWKDAESGGRVGLVGDAAHLTNPYAGLGLASGIADASSLATVLIHILSPSTQCTSSAKLLSSWANARRQKFLNTVDKPSRVSYARVKTKVETDEDVQRLLEKDPLVGALAKGMPAMPPSLLTECESLEGR</sequence>
<proteinExistence type="predicted"/>
<dbReference type="GO" id="GO:0016709">
    <property type="term" value="F:oxidoreductase activity, acting on paired donors, with incorporation or reduction of molecular oxygen, NAD(P)H as one donor, and incorporation of one atom of oxygen"/>
    <property type="evidence" value="ECO:0007669"/>
    <property type="project" value="UniProtKB-ARBA"/>
</dbReference>
<dbReference type="Gene3D" id="3.30.9.10">
    <property type="entry name" value="D-Amino Acid Oxidase, subunit A, domain 2"/>
    <property type="match status" value="1"/>
</dbReference>
<organism evidence="6 7">
    <name type="scientific">Lophiostoma macrostomum CBS 122681</name>
    <dbReference type="NCBI Taxonomy" id="1314788"/>
    <lineage>
        <taxon>Eukaryota</taxon>
        <taxon>Fungi</taxon>
        <taxon>Dikarya</taxon>
        <taxon>Ascomycota</taxon>
        <taxon>Pezizomycotina</taxon>
        <taxon>Dothideomycetes</taxon>
        <taxon>Pleosporomycetidae</taxon>
        <taxon>Pleosporales</taxon>
        <taxon>Lophiostomataceae</taxon>
        <taxon>Lophiostoma</taxon>
    </lineage>
</organism>
<dbReference type="OrthoDB" id="10016252at2759"/>
<dbReference type="Proteomes" id="UP000799324">
    <property type="component" value="Unassembled WGS sequence"/>
</dbReference>
<dbReference type="InterPro" id="IPR050641">
    <property type="entry name" value="RIFMO-like"/>
</dbReference>
<comment type="cofactor">
    <cofactor evidence="1">
        <name>FAD</name>
        <dbReference type="ChEBI" id="CHEBI:57692"/>
    </cofactor>
</comment>
<keyword evidence="3" id="KW-0274">FAD</keyword>
<accession>A0A6A6TQ06</accession>
<feature type="domain" description="FAD-binding" evidence="5">
    <location>
        <begin position="48"/>
        <end position="301"/>
    </location>
</feature>
<evidence type="ECO:0000256" key="2">
    <source>
        <dbReference type="ARBA" id="ARBA00022630"/>
    </source>
</evidence>
<evidence type="ECO:0000313" key="7">
    <source>
        <dbReference type="Proteomes" id="UP000799324"/>
    </source>
</evidence>
<evidence type="ECO:0000256" key="4">
    <source>
        <dbReference type="ARBA" id="ARBA00023002"/>
    </source>
</evidence>
<dbReference type="AlphaFoldDB" id="A0A6A6TQ06"/>
<keyword evidence="2" id="KW-0285">Flavoprotein</keyword>
<evidence type="ECO:0000313" key="6">
    <source>
        <dbReference type="EMBL" id="KAF2662165.1"/>
    </source>
</evidence>
<dbReference type="PRINTS" id="PR00420">
    <property type="entry name" value="RNGMNOXGNASE"/>
</dbReference>
<dbReference type="SUPFAM" id="SSF51905">
    <property type="entry name" value="FAD/NAD(P)-binding domain"/>
    <property type="match status" value="1"/>
</dbReference>
<dbReference type="GO" id="GO:0071949">
    <property type="term" value="F:FAD binding"/>
    <property type="evidence" value="ECO:0007669"/>
    <property type="project" value="InterPro"/>
</dbReference>
<gene>
    <name evidence="6" type="ORF">K491DRAFT_686656</name>
</gene>
<dbReference type="PANTHER" id="PTHR43004">
    <property type="entry name" value="TRK SYSTEM POTASSIUM UPTAKE PROTEIN"/>
    <property type="match status" value="1"/>
</dbReference>
<keyword evidence="4" id="KW-0560">Oxidoreductase</keyword>
<dbReference type="InterPro" id="IPR036188">
    <property type="entry name" value="FAD/NAD-bd_sf"/>
</dbReference>
<evidence type="ECO:0000259" key="5">
    <source>
        <dbReference type="Pfam" id="PF01494"/>
    </source>
</evidence>
<evidence type="ECO:0000256" key="1">
    <source>
        <dbReference type="ARBA" id="ARBA00001974"/>
    </source>
</evidence>
<dbReference type="PANTHER" id="PTHR43004:SF19">
    <property type="entry name" value="BINDING MONOOXYGENASE, PUTATIVE (JCVI)-RELATED"/>
    <property type="match status" value="1"/>
</dbReference>
<name>A0A6A6TQ06_9PLEO</name>
<dbReference type="Pfam" id="PF01494">
    <property type="entry name" value="FAD_binding_3"/>
    <property type="match status" value="1"/>
</dbReference>
<protein>
    <submittedName>
        <fullName evidence="6">FAD/NAD(P)-binding domain-containing protein</fullName>
    </submittedName>
</protein>
<reference evidence="6" key="1">
    <citation type="journal article" date="2020" name="Stud. Mycol.">
        <title>101 Dothideomycetes genomes: a test case for predicting lifestyles and emergence of pathogens.</title>
        <authorList>
            <person name="Haridas S."/>
            <person name="Albert R."/>
            <person name="Binder M."/>
            <person name="Bloem J."/>
            <person name="Labutti K."/>
            <person name="Salamov A."/>
            <person name="Andreopoulos B."/>
            <person name="Baker S."/>
            <person name="Barry K."/>
            <person name="Bills G."/>
            <person name="Bluhm B."/>
            <person name="Cannon C."/>
            <person name="Castanera R."/>
            <person name="Culley D."/>
            <person name="Daum C."/>
            <person name="Ezra D."/>
            <person name="Gonzalez J."/>
            <person name="Henrissat B."/>
            <person name="Kuo A."/>
            <person name="Liang C."/>
            <person name="Lipzen A."/>
            <person name="Lutzoni F."/>
            <person name="Magnuson J."/>
            <person name="Mondo S."/>
            <person name="Nolan M."/>
            <person name="Ohm R."/>
            <person name="Pangilinan J."/>
            <person name="Park H.-J."/>
            <person name="Ramirez L."/>
            <person name="Alfaro M."/>
            <person name="Sun H."/>
            <person name="Tritt A."/>
            <person name="Yoshinaga Y."/>
            <person name="Zwiers L.-H."/>
            <person name="Turgeon B."/>
            <person name="Goodwin S."/>
            <person name="Spatafora J."/>
            <person name="Crous P."/>
            <person name="Grigoriev I."/>
        </authorList>
    </citation>
    <scope>NUCLEOTIDE SEQUENCE</scope>
    <source>
        <strain evidence="6">CBS 122681</strain>
    </source>
</reference>
<evidence type="ECO:0000256" key="3">
    <source>
        <dbReference type="ARBA" id="ARBA00022827"/>
    </source>
</evidence>
<keyword evidence="7" id="KW-1185">Reference proteome</keyword>